<sequence>MYKLLSLLLLIGLASKVLAQPIGSGQASLRFFGNGTNDIDRVKIPLLNPPPNGTSLPINVGNNFTVEFWMRATAAENTGIVYNTNDGDGWITGNTIFDRDIIDNPDNGDFGISIGRPTPSSPSRVVAFGCAVGSTGRTIIGATNVADGNWHHVAVTKSGSTIRIFVDGNIDATATDAPAGSIAYNPSRSLSTRTPNPPAFPTNTWDNEPYIVLGAEKHDYDQYVGSSPGQYLSYSGLLDELRISDVVRYTGAFTPPTAPFSPDANTVGLYHFDEGTGTTLTNTISTLSNGVINVGGSPAGPVWSSESPFGANAAAASVLRSVSNTSTTVDFNDVGQTTGVRIDFTGASGSGTVRVQRFENAPRTPIGISGNVSQYRWIIISTGSFTFASAILRFRVSEIPNNGIINPSTVDIYRRFTPDHGSFALLTMLAPSGGDLRASTTAFSEFAFGSGDNPLPVELIAFSAQAQPNGIRLLWQTASEKNNAGFEIKRKENIEKQDWQTVASYRFSPDLRGKGTTASLTAYTFLDENVEAGKTYTYALRSVDYDGTAHDYPQTVTVEVQVSAQNKVYDYALMQNYPNPFNPSTVIRFTMKETGIAELIITDVLGRQVHAEKLTARAGENIYRFNAANLSSGVYFYTLRARLLCKHAKCYWLSNAAKANFILQKARPAHITLTKSQHLLCNANSMHLLYAS</sequence>
<gene>
    <name evidence="3" type="ORF">D0433_02725</name>
</gene>
<dbReference type="InterPro" id="IPR026444">
    <property type="entry name" value="Secre_tail"/>
</dbReference>
<dbReference type="Proteomes" id="UP000266389">
    <property type="component" value="Unassembled WGS sequence"/>
</dbReference>
<evidence type="ECO:0000259" key="2">
    <source>
        <dbReference type="Pfam" id="PF18962"/>
    </source>
</evidence>
<evidence type="ECO:0000313" key="4">
    <source>
        <dbReference type="Proteomes" id="UP000266389"/>
    </source>
</evidence>
<feature type="chain" id="PRO_5017212889" evidence="1">
    <location>
        <begin position="20"/>
        <end position="692"/>
    </location>
</feature>
<dbReference type="Gene3D" id="2.60.120.200">
    <property type="match status" value="1"/>
</dbReference>
<comment type="caution">
    <text evidence="3">The sequence shown here is derived from an EMBL/GenBank/DDBJ whole genome shotgun (WGS) entry which is preliminary data.</text>
</comment>
<reference evidence="3 4" key="1">
    <citation type="journal article" date="2011" name="ISME J.">
        <title>Community ecology of hot spring cyanobacterial mats: predominant populations and their functional potential.</title>
        <authorList>
            <person name="Klatt C.G."/>
            <person name="Wood J.M."/>
            <person name="Rusch D.B."/>
            <person name="Bateson M.M."/>
            <person name="Hamamura N."/>
            <person name="Heidelberg J.F."/>
            <person name="Grossman A.R."/>
            <person name="Bhaya D."/>
            <person name="Cohan F.M."/>
            <person name="Kuhl M."/>
            <person name="Bryant D.A."/>
            <person name="Ward D.M."/>
        </authorList>
    </citation>
    <scope>NUCLEOTIDE SEQUENCE [LARGE SCALE GENOMIC DNA]</scope>
    <source>
        <strain evidence="3">OS</strain>
    </source>
</reference>
<evidence type="ECO:0000313" key="3">
    <source>
        <dbReference type="EMBL" id="RFM25104.1"/>
    </source>
</evidence>
<feature type="signal peptide" evidence="1">
    <location>
        <begin position="1"/>
        <end position="19"/>
    </location>
</feature>
<protein>
    <submittedName>
        <fullName evidence="3">T9SS C-terminal target domain-containing protein</fullName>
    </submittedName>
</protein>
<organism evidence="3 4">
    <name type="scientific">Candidatus Thermochlorobacter aerophilus</name>
    <dbReference type="NCBI Taxonomy" id="1868324"/>
    <lineage>
        <taxon>Bacteria</taxon>
        <taxon>Pseudomonadati</taxon>
        <taxon>Chlorobiota</taxon>
        <taxon>Chlorobiia</taxon>
        <taxon>Chlorobiales</taxon>
        <taxon>Candidatus Thermochlorobacteriaceae</taxon>
        <taxon>Candidatus Thermochlorobacter</taxon>
    </lineage>
</organism>
<accession>A0A395M588</accession>
<dbReference type="NCBIfam" id="TIGR04183">
    <property type="entry name" value="Por_Secre_tail"/>
    <property type="match status" value="1"/>
</dbReference>
<name>A0A395M588_9BACT</name>
<dbReference type="InterPro" id="IPR013783">
    <property type="entry name" value="Ig-like_fold"/>
</dbReference>
<dbReference type="InterPro" id="IPR013320">
    <property type="entry name" value="ConA-like_dom_sf"/>
</dbReference>
<dbReference type="Pfam" id="PF13385">
    <property type="entry name" value="Laminin_G_3"/>
    <property type="match status" value="1"/>
</dbReference>
<dbReference type="EMBL" id="PHFL01000010">
    <property type="protein sequence ID" value="RFM25104.1"/>
    <property type="molecule type" value="Genomic_DNA"/>
</dbReference>
<keyword evidence="1" id="KW-0732">Signal</keyword>
<dbReference type="SUPFAM" id="SSF49899">
    <property type="entry name" value="Concanavalin A-like lectins/glucanases"/>
    <property type="match status" value="1"/>
</dbReference>
<dbReference type="Gene3D" id="2.60.40.10">
    <property type="entry name" value="Immunoglobulins"/>
    <property type="match status" value="1"/>
</dbReference>
<feature type="domain" description="Secretion system C-terminal sorting" evidence="2">
    <location>
        <begin position="577"/>
        <end position="640"/>
    </location>
</feature>
<dbReference type="Pfam" id="PF18962">
    <property type="entry name" value="Por_Secre_tail"/>
    <property type="match status" value="1"/>
</dbReference>
<proteinExistence type="predicted"/>
<evidence type="ECO:0000256" key="1">
    <source>
        <dbReference type="SAM" id="SignalP"/>
    </source>
</evidence>
<dbReference type="AlphaFoldDB" id="A0A395M588"/>